<dbReference type="EMBL" id="JBHUHF010000001">
    <property type="protein sequence ID" value="MFD2023907.1"/>
    <property type="molecule type" value="Genomic_DNA"/>
</dbReference>
<keyword evidence="9" id="KW-1185">Reference proteome</keyword>
<dbReference type="InterPro" id="IPR016169">
    <property type="entry name" value="FAD-bd_PCMH_sub2"/>
</dbReference>
<evidence type="ECO:0000259" key="7">
    <source>
        <dbReference type="PROSITE" id="PS51387"/>
    </source>
</evidence>
<dbReference type="InterPro" id="IPR016166">
    <property type="entry name" value="FAD-bd_PCMH"/>
</dbReference>
<feature type="region of interest" description="Disordered" evidence="6">
    <location>
        <begin position="439"/>
        <end position="459"/>
    </location>
</feature>
<dbReference type="PROSITE" id="PS51387">
    <property type="entry name" value="FAD_PCMH"/>
    <property type="match status" value="1"/>
</dbReference>
<evidence type="ECO:0000256" key="5">
    <source>
        <dbReference type="ARBA" id="ARBA00023002"/>
    </source>
</evidence>
<evidence type="ECO:0000256" key="6">
    <source>
        <dbReference type="SAM" id="MobiDB-lite"/>
    </source>
</evidence>
<keyword evidence="5" id="KW-0560">Oxidoreductase</keyword>
<feature type="compositionally biased region" description="Gly residues" evidence="6">
    <location>
        <begin position="446"/>
        <end position="459"/>
    </location>
</feature>
<comment type="similarity">
    <text evidence="2">Belongs to the oxygen-dependent FAD-linked oxidoreductase family.</text>
</comment>
<gene>
    <name evidence="8" type="ORF">ACFSL2_00095</name>
</gene>
<dbReference type="InterPro" id="IPR036318">
    <property type="entry name" value="FAD-bd_PCMH-like_sf"/>
</dbReference>
<keyword evidence="4" id="KW-0274">FAD</keyword>
<dbReference type="Pfam" id="PF01565">
    <property type="entry name" value="FAD_binding_4"/>
    <property type="match status" value="1"/>
</dbReference>
<dbReference type="Pfam" id="PF08031">
    <property type="entry name" value="BBE"/>
    <property type="match status" value="1"/>
</dbReference>
<dbReference type="Gene3D" id="3.40.462.20">
    <property type="match status" value="1"/>
</dbReference>
<dbReference type="InterPro" id="IPR016167">
    <property type="entry name" value="FAD-bd_PCMH_sub1"/>
</dbReference>
<comment type="cofactor">
    <cofactor evidence="1">
        <name>FAD</name>
        <dbReference type="ChEBI" id="CHEBI:57692"/>
    </cofactor>
</comment>
<reference evidence="9" key="1">
    <citation type="journal article" date="2019" name="Int. J. Syst. Evol. Microbiol.">
        <title>The Global Catalogue of Microorganisms (GCM) 10K type strain sequencing project: providing services to taxonomists for standard genome sequencing and annotation.</title>
        <authorList>
            <consortium name="The Broad Institute Genomics Platform"/>
            <consortium name="The Broad Institute Genome Sequencing Center for Infectious Disease"/>
            <person name="Wu L."/>
            <person name="Ma J."/>
        </authorList>
    </citation>
    <scope>NUCLEOTIDE SEQUENCE [LARGE SCALE GENOMIC DNA]</scope>
    <source>
        <strain evidence="9">CCM 7043</strain>
    </source>
</reference>
<evidence type="ECO:0000313" key="8">
    <source>
        <dbReference type="EMBL" id="MFD2023907.1"/>
    </source>
</evidence>
<proteinExistence type="inferred from homology"/>
<accession>A0ABW4V5K9</accession>
<evidence type="ECO:0000256" key="4">
    <source>
        <dbReference type="ARBA" id="ARBA00022827"/>
    </source>
</evidence>
<evidence type="ECO:0000256" key="2">
    <source>
        <dbReference type="ARBA" id="ARBA00005466"/>
    </source>
</evidence>
<dbReference type="InterPro" id="IPR006094">
    <property type="entry name" value="Oxid_FAD_bind_N"/>
</dbReference>
<dbReference type="Proteomes" id="UP001597338">
    <property type="component" value="Unassembled WGS sequence"/>
</dbReference>
<dbReference type="InterPro" id="IPR050416">
    <property type="entry name" value="FAD-linked_Oxidoreductase"/>
</dbReference>
<sequence length="459" mass="47550">MTHEHLRNQLRGDILLPDDDGYAAAATTFFASGKPALVVRPRDADDVAAAVAHVRREGLALSVRSGGHGLLGSATNDGGMVLDLTRLDSVELVGPPGGDPDDRLVRVGAGACWGHVLRTLAPHGLGLTAGDTASVGVGGLTLGGGIGWMVRKHGLAIDHLVAVRVVTADGRVLDADADEHADLFWAIRGGGGNVGVVVSFDFVAERVPLVHFGTLTYRVDDPVRLVTAWRDHMRAAPESLTSTLALLPPMFGGPPTAMVTLCYADDAAGPLRAVGPLRAIGEVLTDDVRVMRYADVLADAHQPPGGRLLSRNVLVRTLDDDVVDAAVAAYRGGLSIVLRSLGGAFGRVPAEATAFAHRDAEAMIVGAAFLPPDATESDADAALAPWAAVARHGTGVYLNFQGSDTPDDVAAAYPPRTYARLAAVKRRYDPTDLFAGVHGVAPSTGTGTGTGTGTEGAHQ</sequence>
<organism evidence="8 9">
    <name type="scientific">Promicromonospora aerolata</name>
    <dbReference type="NCBI Taxonomy" id="195749"/>
    <lineage>
        <taxon>Bacteria</taxon>
        <taxon>Bacillati</taxon>
        <taxon>Actinomycetota</taxon>
        <taxon>Actinomycetes</taxon>
        <taxon>Micrococcales</taxon>
        <taxon>Promicromonosporaceae</taxon>
        <taxon>Promicromonospora</taxon>
    </lineage>
</organism>
<evidence type="ECO:0000256" key="3">
    <source>
        <dbReference type="ARBA" id="ARBA00022630"/>
    </source>
</evidence>
<dbReference type="PROSITE" id="PS00862">
    <property type="entry name" value="OX2_COVAL_FAD"/>
    <property type="match status" value="1"/>
</dbReference>
<comment type="caution">
    <text evidence="8">The sequence shown here is derived from an EMBL/GenBank/DDBJ whole genome shotgun (WGS) entry which is preliminary data.</text>
</comment>
<dbReference type="InterPro" id="IPR006093">
    <property type="entry name" value="Oxy_OxRdtase_FAD_BS"/>
</dbReference>
<name>A0ABW4V5K9_9MICO</name>
<dbReference type="Gene3D" id="3.30.465.10">
    <property type="match status" value="1"/>
</dbReference>
<dbReference type="InterPro" id="IPR012951">
    <property type="entry name" value="BBE"/>
</dbReference>
<evidence type="ECO:0000313" key="9">
    <source>
        <dbReference type="Proteomes" id="UP001597338"/>
    </source>
</evidence>
<protein>
    <submittedName>
        <fullName evidence="8">FAD-binding oxidoreductase</fullName>
    </submittedName>
</protein>
<dbReference type="SUPFAM" id="SSF56176">
    <property type="entry name" value="FAD-binding/transporter-associated domain-like"/>
    <property type="match status" value="1"/>
</dbReference>
<dbReference type="PANTHER" id="PTHR42973:SF39">
    <property type="entry name" value="FAD-BINDING PCMH-TYPE DOMAIN-CONTAINING PROTEIN"/>
    <property type="match status" value="1"/>
</dbReference>
<feature type="domain" description="FAD-binding PCMH-type" evidence="7">
    <location>
        <begin position="31"/>
        <end position="207"/>
    </location>
</feature>
<evidence type="ECO:0000256" key="1">
    <source>
        <dbReference type="ARBA" id="ARBA00001974"/>
    </source>
</evidence>
<dbReference type="RefSeq" id="WP_377195915.1">
    <property type="nucleotide sequence ID" value="NZ_JBHUHF010000001.1"/>
</dbReference>
<dbReference type="Gene3D" id="3.30.43.10">
    <property type="entry name" value="Uridine Diphospho-n-acetylenolpyruvylglucosamine Reductase, domain 2"/>
    <property type="match status" value="1"/>
</dbReference>
<keyword evidence="3" id="KW-0285">Flavoprotein</keyword>
<dbReference type="PANTHER" id="PTHR42973">
    <property type="entry name" value="BINDING OXIDOREDUCTASE, PUTATIVE (AFU_ORTHOLOGUE AFUA_1G17690)-RELATED"/>
    <property type="match status" value="1"/>
</dbReference>